<gene>
    <name evidence="1" type="ORF">GCM10009114_08390</name>
</gene>
<keyword evidence="2" id="KW-1185">Reference proteome</keyword>
<evidence type="ECO:0000313" key="1">
    <source>
        <dbReference type="EMBL" id="GAA0854018.1"/>
    </source>
</evidence>
<organism evidence="1 2">
    <name type="scientific">Aliiglaciecola litoralis</name>
    <dbReference type="NCBI Taxonomy" id="582857"/>
    <lineage>
        <taxon>Bacteria</taxon>
        <taxon>Pseudomonadati</taxon>
        <taxon>Pseudomonadota</taxon>
        <taxon>Gammaproteobacteria</taxon>
        <taxon>Alteromonadales</taxon>
        <taxon>Alteromonadaceae</taxon>
        <taxon>Aliiglaciecola</taxon>
    </lineage>
</organism>
<comment type="caution">
    <text evidence="1">The sequence shown here is derived from an EMBL/GenBank/DDBJ whole genome shotgun (WGS) entry which is preliminary data.</text>
</comment>
<proteinExistence type="predicted"/>
<dbReference type="EMBL" id="BAAAFD010000002">
    <property type="protein sequence ID" value="GAA0854018.1"/>
    <property type="molecule type" value="Genomic_DNA"/>
</dbReference>
<accession>A0ABN1LDW2</accession>
<dbReference type="Proteomes" id="UP001500359">
    <property type="component" value="Unassembled WGS sequence"/>
</dbReference>
<protein>
    <submittedName>
        <fullName evidence="1">Uncharacterized protein</fullName>
    </submittedName>
</protein>
<reference evidence="1 2" key="1">
    <citation type="journal article" date="2019" name="Int. J. Syst. Evol. Microbiol.">
        <title>The Global Catalogue of Microorganisms (GCM) 10K type strain sequencing project: providing services to taxonomists for standard genome sequencing and annotation.</title>
        <authorList>
            <consortium name="The Broad Institute Genomics Platform"/>
            <consortium name="The Broad Institute Genome Sequencing Center for Infectious Disease"/>
            <person name="Wu L."/>
            <person name="Ma J."/>
        </authorList>
    </citation>
    <scope>NUCLEOTIDE SEQUENCE [LARGE SCALE GENOMIC DNA]</scope>
    <source>
        <strain evidence="1 2">JCM 15896</strain>
    </source>
</reference>
<evidence type="ECO:0000313" key="2">
    <source>
        <dbReference type="Proteomes" id="UP001500359"/>
    </source>
</evidence>
<name>A0ABN1LDW2_9ALTE</name>
<sequence>MDLVNIVAIVKVTLLTKWCAMSHIELPDSIANLVDELQVVQLVWQGIPLQLPKFAVYCIIDNPVFDRFIYRNNRRMALIKLGRYEVPVIDPFRGNIDQAPEHVVIISHSKDDRFGLYAYPADHVTDDVHIPLYHRSVKRIVRDFV</sequence>